<gene>
    <name evidence="3" type="ORF">QS95_19615</name>
</gene>
<dbReference type="Gene3D" id="3.40.50.2000">
    <property type="entry name" value="Glycogen Phosphorylase B"/>
    <property type="match status" value="2"/>
</dbReference>
<reference evidence="3 4" key="1">
    <citation type="submission" date="2014-11" db="EMBL/GenBank/DDBJ databases">
        <title>Draft genome sequence of Pseudomonas fluorescens strains SF4c SF39a.</title>
        <authorList>
            <person name="Underwood G.E."/>
            <person name="Ly L.K."/>
            <person name="Bitzer A.S."/>
            <person name="Godino A."/>
            <person name="Bucci V."/>
            <person name="Fischer S."/>
            <person name="Silby M.W."/>
        </authorList>
    </citation>
    <scope>NUCLEOTIDE SEQUENCE [LARGE SCALE GENOMIC DNA]</scope>
    <source>
        <strain evidence="3 4">SF4c</strain>
    </source>
</reference>
<evidence type="ECO:0000259" key="2">
    <source>
        <dbReference type="Pfam" id="PF13579"/>
    </source>
</evidence>
<dbReference type="RefSeq" id="WP_039770525.1">
    <property type="nucleotide sequence ID" value="NZ_CP048408.1"/>
</dbReference>
<dbReference type="PANTHER" id="PTHR12526">
    <property type="entry name" value="GLYCOSYLTRANSFERASE"/>
    <property type="match status" value="1"/>
</dbReference>
<dbReference type="EMBL" id="JTGH01000015">
    <property type="protein sequence ID" value="KIF58343.1"/>
    <property type="molecule type" value="Genomic_DNA"/>
</dbReference>
<keyword evidence="1" id="KW-0472">Membrane</keyword>
<name>A0AAE2DIL2_PSEFL</name>
<protein>
    <recommendedName>
        <fullName evidence="2">Glycosyltransferase subfamily 4-like N-terminal domain-containing protein</fullName>
    </recommendedName>
</protein>
<dbReference type="Proteomes" id="UP000031587">
    <property type="component" value="Unassembled WGS sequence"/>
</dbReference>
<sequence length="408" mass="45864">MKVLVWTQYFWPENFHINEVVAELTSQGAEVTVLTGKPNYPEGRIFPGYRSLGCQAEDYKGAKVIRLPLFPRGKNSAKGLILNYLSFILSGYLLAPWVLRGLKFDVVFVYAPSPLLQALPAIYVSWLKRARLALWVQDIWPESLKATGFINNDKVLKGIEYVVRYIYRYSDSILIQSEGFRDSVQRLCRDWSKIRFFPNSALEPVTSKTPDNFNVSRLCGHFSVVFAGNIGVAQSCQTIVEAAKILREYSDIRFFLVGSGSMEATIAEKIRDERLDNVELTGRVSSEEITSVYAASSVLLLTLRDDPIFAQTIPSKFQSYLAAGKPIIASCNGQTALMLAEADAGLSCTAQDPQALADAVLALYNTNQQRLAEMGQRGREFFLNHFYLPGRVSELIEYFNDLSLRRSR</sequence>
<dbReference type="PANTHER" id="PTHR12526:SF622">
    <property type="entry name" value="GLYCOSYLTRANSFERASE (GROUP I)"/>
    <property type="match status" value="1"/>
</dbReference>
<dbReference type="Pfam" id="PF13579">
    <property type="entry name" value="Glyco_trans_4_4"/>
    <property type="match status" value="1"/>
</dbReference>
<dbReference type="GO" id="GO:0016757">
    <property type="term" value="F:glycosyltransferase activity"/>
    <property type="evidence" value="ECO:0007669"/>
    <property type="project" value="UniProtKB-ARBA"/>
</dbReference>
<keyword evidence="1" id="KW-0812">Transmembrane</keyword>
<comment type="caution">
    <text evidence="3">The sequence shown here is derived from an EMBL/GenBank/DDBJ whole genome shotgun (WGS) entry which is preliminary data.</text>
</comment>
<accession>A0AAE2DIL2</accession>
<dbReference type="Pfam" id="PF13692">
    <property type="entry name" value="Glyco_trans_1_4"/>
    <property type="match status" value="1"/>
</dbReference>
<feature type="domain" description="Glycosyltransferase subfamily 4-like N-terminal" evidence="2">
    <location>
        <begin position="16"/>
        <end position="199"/>
    </location>
</feature>
<feature type="transmembrane region" description="Helical" evidence="1">
    <location>
        <begin position="80"/>
        <end position="100"/>
    </location>
</feature>
<dbReference type="SUPFAM" id="SSF53756">
    <property type="entry name" value="UDP-Glycosyltransferase/glycogen phosphorylase"/>
    <property type="match status" value="1"/>
</dbReference>
<proteinExistence type="predicted"/>
<dbReference type="CDD" id="cd03794">
    <property type="entry name" value="GT4_WbuB-like"/>
    <property type="match status" value="1"/>
</dbReference>
<evidence type="ECO:0000256" key="1">
    <source>
        <dbReference type="SAM" id="Phobius"/>
    </source>
</evidence>
<organism evidence="3 4">
    <name type="scientific">Pseudomonas fluorescens</name>
    <dbReference type="NCBI Taxonomy" id="294"/>
    <lineage>
        <taxon>Bacteria</taxon>
        <taxon>Pseudomonadati</taxon>
        <taxon>Pseudomonadota</taxon>
        <taxon>Gammaproteobacteria</taxon>
        <taxon>Pseudomonadales</taxon>
        <taxon>Pseudomonadaceae</taxon>
        <taxon>Pseudomonas</taxon>
    </lineage>
</organism>
<dbReference type="InterPro" id="IPR028098">
    <property type="entry name" value="Glyco_trans_4-like_N"/>
</dbReference>
<evidence type="ECO:0000313" key="3">
    <source>
        <dbReference type="EMBL" id="KIF58343.1"/>
    </source>
</evidence>
<keyword evidence="1" id="KW-1133">Transmembrane helix</keyword>
<evidence type="ECO:0000313" key="4">
    <source>
        <dbReference type="Proteomes" id="UP000031587"/>
    </source>
</evidence>
<dbReference type="AlphaFoldDB" id="A0AAE2DIL2"/>